<accession>A0A8C6LC15</accession>
<organism evidence="2 3">
    <name type="scientific">Nothobranchius furzeri</name>
    <name type="common">Turquoise killifish</name>
    <dbReference type="NCBI Taxonomy" id="105023"/>
    <lineage>
        <taxon>Eukaryota</taxon>
        <taxon>Metazoa</taxon>
        <taxon>Chordata</taxon>
        <taxon>Craniata</taxon>
        <taxon>Vertebrata</taxon>
        <taxon>Euteleostomi</taxon>
        <taxon>Actinopterygii</taxon>
        <taxon>Neopterygii</taxon>
        <taxon>Teleostei</taxon>
        <taxon>Neoteleostei</taxon>
        <taxon>Acanthomorphata</taxon>
        <taxon>Ovalentaria</taxon>
        <taxon>Atherinomorphae</taxon>
        <taxon>Cyprinodontiformes</taxon>
        <taxon>Nothobranchiidae</taxon>
        <taxon>Nothobranchius</taxon>
    </lineage>
</organism>
<dbReference type="SUPFAM" id="SSF55729">
    <property type="entry name" value="Acyl-CoA N-acyltransferases (Nat)"/>
    <property type="match status" value="1"/>
</dbReference>
<reference evidence="2" key="3">
    <citation type="submission" date="2025-09" db="UniProtKB">
        <authorList>
            <consortium name="Ensembl"/>
        </authorList>
    </citation>
    <scope>IDENTIFICATION</scope>
</reference>
<dbReference type="GeneTree" id="ENSGT00940000165408"/>
<dbReference type="InterPro" id="IPR016181">
    <property type="entry name" value="Acyl_CoA_acyltransferase"/>
</dbReference>
<dbReference type="PANTHER" id="PTHR47403">
    <property type="entry name" value="LOC100145250 PROTEIN"/>
    <property type="match status" value="1"/>
</dbReference>
<name>A0A8C6LC15_NOTFU</name>
<reference evidence="2" key="1">
    <citation type="submission" date="2014-08" db="EMBL/GenBank/DDBJ databases">
        <authorList>
            <person name="Senf B."/>
            <person name="Petzold A."/>
            <person name="Downie B.R."/>
            <person name="Koch P."/>
            <person name="Platzer M."/>
        </authorList>
    </citation>
    <scope>NUCLEOTIDE SEQUENCE [LARGE SCALE GENOMIC DNA]</scope>
    <source>
        <strain evidence="2">GRZ</strain>
    </source>
</reference>
<reference evidence="2" key="2">
    <citation type="submission" date="2025-08" db="UniProtKB">
        <authorList>
            <consortium name="Ensembl"/>
        </authorList>
    </citation>
    <scope>IDENTIFICATION</scope>
</reference>
<dbReference type="Pfam" id="PF24066">
    <property type="entry name" value="Hisat_C"/>
    <property type="match status" value="1"/>
</dbReference>
<proteinExistence type="predicted"/>
<keyword evidence="3" id="KW-1185">Reference proteome</keyword>
<feature type="domain" description="Histidine N-acetyltransferase C-terminal" evidence="1">
    <location>
        <begin position="173"/>
        <end position="292"/>
    </location>
</feature>
<protein>
    <recommendedName>
        <fullName evidence="1">Histidine N-acetyltransferase C-terminal domain-containing protein</fullName>
    </recommendedName>
</protein>
<sequence>MGDAFGLVYCLAKEEDYEQICTSKDYNGLDYLPAFFHRWLKEPGRIVLLAWMKDRVALESALLVDGGQTVVFQGRRVVSDLRGSGIAGVLHSHVTSYIRSQYPEVCAVRMSRGDHPSERILSKYRLVAKEGLLSGLRTCLSLPLQAIVSVCCEAADLSAFITELRSKTHSSCRGAVTLSQHQAETLILSDHVISNLLPGKTIINDWEPLKPVEANLEVLRRRELTFIADHESEPSALSLGTPPYAVPYRHDALRVNINIFGHNLVSVCAVFLAQLEALQPKVTGFLILQTYLNPAVWEGFRQFCQNNSRVSFLRDYWEDVILESDL</sequence>
<dbReference type="Proteomes" id="UP000694548">
    <property type="component" value="Chromosome sgr05"/>
</dbReference>
<evidence type="ECO:0000313" key="3">
    <source>
        <dbReference type="Proteomes" id="UP000694548"/>
    </source>
</evidence>
<dbReference type="Ensembl" id="ENSNFUT00015017524.1">
    <property type="protein sequence ID" value="ENSNFUP00015016741.1"/>
    <property type="gene ID" value="ENSNFUG00015008002.1"/>
</dbReference>
<dbReference type="PANTHER" id="PTHR47403:SF2">
    <property type="entry name" value="N-ACETYLTRANSFERASE 16,-LIKE"/>
    <property type="match status" value="1"/>
</dbReference>
<dbReference type="InterPro" id="IPR056483">
    <property type="entry name" value="Hisat_C"/>
</dbReference>
<dbReference type="AlphaFoldDB" id="A0A8C6LC15"/>
<evidence type="ECO:0000313" key="2">
    <source>
        <dbReference type="Ensembl" id="ENSNFUP00015016741.1"/>
    </source>
</evidence>
<evidence type="ECO:0000259" key="1">
    <source>
        <dbReference type="Pfam" id="PF24066"/>
    </source>
</evidence>